<dbReference type="RefSeq" id="WP_168448543.1">
    <property type="nucleotide sequence ID" value="NZ_JAAWWK010000001.1"/>
</dbReference>
<dbReference type="InterPro" id="IPR002347">
    <property type="entry name" value="SDR_fam"/>
</dbReference>
<dbReference type="Proteomes" id="UP000765845">
    <property type="component" value="Unassembled WGS sequence"/>
</dbReference>
<proteinExistence type="inferred from homology"/>
<accession>A0ABX1GA15</accession>
<dbReference type="InterPro" id="IPR036291">
    <property type="entry name" value="NAD(P)-bd_dom_sf"/>
</dbReference>
<dbReference type="Pfam" id="PF13561">
    <property type="entry name" value="adh_short_C2"/>
    <property type="match status" value="1"/>
</dbReference>
<gene>
    <name evidence="2" type="ORF">HCU74_01060</name>
</gene>
<evidence type="ECO:0000256" key="1">
    <source>
        <dbReference type="ARBA" id="ARBA00006484"/>
    </source>
</evidence>
<dbReference type="PANTHER" id="PTHR42760">
    <property type="entry name" value="SHORT-CHAIN DEHYDROGENASES/REDUCTASES FAMILY MEMBER"/>
    <property type="match status" value="1"/>
</dbReference>
<dbReference type="PRINTS" id="PR00081">
    <property type="entry name" value="GDHRDH"/>
</dbReference>
<dbReference type="PANTHER" id="PTHR42760:SF122">
    <property type="entry name" value="NAD(P)-BINDING PROTEIN"/>
    <property type="match status" value="1"/>
</dbReference>
<evidence type="ECO:0000313" key="3">
    <source>
        <dbReference type="Proteomes" id="UP000765845"/>
    </source>
</evidence>
<name>A0ABX1GA15_9GAMM</name>
<comment type="caution">
    <text evidence="2">The sequence shown here is derived from an EMBL/GenBank/DDBJ whole genome shotgun (WGS) entry which is preliminary data.</text>
</comment>
<sequence>MGLPTKFNSTMDGKVAIVTGAGAAGEGMGIGRAIAILLAMEGASVCAVDLDAERAETTVGYIKDRGGRAIAIAGDVTDRDVCRRIVETCTAEFGPVSVLVNNVGIASPVELDGDDEEAWSRVLNTNLTSAMLMCRYVMPSMRERGGAIVNISSIAGIRAFGNLAYGPSKSALAGLTRELAVMYGREGVRVNAVAPGHILTPLVEAFVTPELRAARRDIAPLGVEGDSWDIAQAVRFLASDEARFITGVELPVDGGVSEIGALSAVGLLKNSSSAEE</sequence>
<organism evidence="2 3">
    <name type="scientific">Spongiibacter thalassae</name>
    <dbReference type="NCBI Taxonomy" id="2721624"/>
    <lineage>
        <taxon>Bacteria</taxon>
        <taxon>Pseudomonadati</taxon>
        <taxon>Pseudomonadota</taxon>
        <taxon>Gammaproteobacteria</taxon>
        <taxon>Cellvibrionales</taxon>
        <taxon>Spongiibacteraceae</taxon>
        <taxon>Spongiibacter</taxon>
    </lineage>
</organism>
<dbReference type="EMBL" id="JAAWWK010000001">
    <property type="protein sequence ID" value="NKI15996.1"/>
    <property type="molecule type" value="Genomic_DNA"/>
</dbReference>
<dbReference type="Gene3D" id="3.40.50.720">
    <property type="entry name" value="NAD(P)-binding Rossmann-like Domain"/>
    <property type="match status" value="1"/>
</dbReference>
<comment type="similarity">
    <text evidence="1">Belongs to the short-chain dehydrogenases/reductases (SDR) family.</text>
</comment>
<reference evidence="2 3" key="1">
    <citation type="submission" date="2020-04" db="EMBL/GenBank/DDBJ databases">
        <authorList>
            <person name="Yoon J."/>
        </authorList>
    </citation>
    <scope>NUCLEOTIDE SEQUENCE [LARGE SCALE GENOMIC DNA]</scope>
    <source>
        <strain evidence="2 3">KMU-166</strain>
    </source>
</reference>
<dbReference type="NCBIfam" id="NF005559">
    <property type="entry name" value="PRK07231.1"/>
    <property type="match status" value="1"/>
</dbReference>
<dbReference type="PRINTS" id="PR00080">
    <property type="entry name" value="SDRFAMILY"/>
</dbReference>
<evidence type="ECO:0000313" key="2">
    <source>
        <dbReference type="EMBL" id="NKI15996.1"/>
    </source>
</evidence>
<protein>
    <submittedName>
        <fullName evidence="2">SDR family oxidoreductase</fullName>
    </submittedName>
</protein>
<dbReference type="CDD" id="cd05233">
    <property type="entry name" value="SDR_c"/>
    <property type="match status" value="1"/>
</dbReference>
<keyword evidence="3" id="KW-1185">Reference proteome</keyword>
<dbReference type="SUPFAM" id="SSF51735">
    <property type="entry name" value="NAD(P)-binding Rossmann-fold domains"/>
    <property type="match status" value="1"/>
</dbReference>